<evidence type="ECO:0000313" key="3">
    <source>
        <dbReference type="Proteomes" id="UP000078272"/>
    </source>
</evidence>
<dbReference type="EMBL" id="LDPZ01000004">
    <property type="protein sequence ID" value="KTQ98234.1"/>
    <property type="molecule type" value="Genomic_DNA"/>
</dbReference>
<protein>
    <submittedName>
        <fullName evidence="2">Uncharacterized protein</fullName>
    </submittedName>
</protein>
<accession>A0A175RPC0</accession>
<proteinExistence type="predicted"/>
<dbReference type="Proteomes" id="UP000078272">
    <property type="component" value="Unassembled WGS sequence"/>
</dbReference>
<organism evidence="2 4">
    <name type="scientific">Aureimonas ureilytica</name>
    <dbReference type="NCBI Taxonomy" id="401562"/>
    <lineage>
        <taxon>Bacteria</taxon>
        <taxon>Pseudomonadati</taxon>
        <taxon>Pseudomonadota</taxon>
        <taxon>Alphaproteobacteria</taxon>
        <taxon>Hyphomicrobiales</taxon>
        <taxon>Aurantimonadaceae</taxon>
        <taxon>Aureimonas</taxon>
    </lineage>
</organism>
<dbReference type="STRING" id="401562.NS365_14740"/>
<dbReference type="PATRIC" id="fig|401562.3.peg.3163"/>
<dbReference type="OrthoDB" id="8161952at2"/>
<evidence type="ECO:0000313" key="4">
    <source>
        <dbReference type="Proteomes" id="UP000078529"/>
    </source>
</evidence>
<sequence>MPAKTLFIVQQFERQGKRLVAGRQMDFKTAQEAISRAERDAARVSGVVAIQQTIDTDTGEVLEEPILLGRHGDLPAEFNDN</sequence>
<keyword evidence="4" id="KW-1185">Reference proteome</keyword>
<gene>
    <name evidence="1" type="ORF">NS226_01415</name>
    <name evidence="2" type="ORF">NS365_14740</name>
</gene>
<dbReference type="AlphaFoldDB" id="A0A175RPC0"/>
<dbReference type="Proteomes" id="UP000078529">
    <property type="component" value="Unassembled WGS sequence"/>
</dbReference>
<dbReference type="RefSeq" id="WP_058601055.1">
    <property type="nucleotide sequence ID" value="NZ_LDPZ01000004.1"/>
</dbReference>
<evidence type="ECO:0000313" key="1">
    <source>
        <dbReference type="EMBL" id="KTQ98234.1"/>
    </source>
</evidence>
<reference evidence="3 4" key="1">
    <citation type="journal article" date="2016" name="Front. Microbiol.">
        <title>Genomic Resource of Rice Seed Associated Bacteria.</title>
        <authorList>
            <person name="Midha S."/>
            <person name="Bansal K."/>
            <person name="Sharma S."/>
            <person name="Kumar N."/>
            <person name="Patil P.P."/>
            <person name="Chaudhry V."/>
            <person name="Patil P.B."/>
        </authorList>
    </citation>
    <scope>NUCLEOTIDE SEQUENCE [LARGE SCALE GENOMIC DNA]</scope>
    <source>
        <strain evidence="1 3">NS226</strain>
        <strain evidence="2 4">NS365</strain>
    </source>
</reference>
<evidence type="ECO:0000313" key="2">
    <source>
        <dbReference type="EMBL" id="KTR04702.1"/>
    </source>
</evidence>
<dbReference type="EMBL" id="LDQA01000030">
    <property type="protein sequence ID" value="KTR04702.1"/>
    <property type="molecule type" value="Genomic_DNA"/>
</dbReference>
<name>A0A175RPC0_9HYPH</name>
<comment type="caution">
    <text evidence="2">The sequence shown here is derived from an EMBL/GenBank/DDBJ whole genome shotgun (WGS) entry which is preliminary data.</text>
</comment>